<dbReference type="EMBL" id="SIHI01000001">
    <property type="protein sequence ID" value="TWT57447.1"/>
    <property type="molecule type" value="Genomic_DNA"/>
</dbReference>
<accession>A0A5C5X302</accession>
<sequence>MPVFRWGSAFDAFRDLEREVDRWVRSMDIAFENPRIGRPYPMLNLYDLGSEYLITAELSGCTAAELDLTVANGVVTMRGKRTPAGDVPEDRFRRRERPIGNWERSISVPERINDDDVRAELNDGLLKLYLPKTPSAAPKQIPVTKGRSEISNENATEGESR</sequence>
<dbReference type="SUPFAM" id="SSF49764">
    <property type="entry name" value="HSP20-like chaperones"/>
    <property type="match status" value="1"/>
</dbReference>
<dbReference type="AlphaFoldDB" id="A0A5C5X302"/>
<evidence type="ECO:0000256" key="1">
    <source>
        <dbReference type="PROSITE-ProRule" id="PRU00285"/>
    </source>
</evidence>
<dbReference type="InterPro" id="IPR008978">
    <property type="entry name" value="HSP20-like_chaperone"/>
</dbReference>
<name>A0A5C5X302_9PLAN</name>
<dbReference type="InterPro" id="IPR002068">
    <property type="entry name" value="A-crystallin/Hsp20_dom"/>
</dbReference>
<feature type="region of interest" description="Disordered" evidence="3">
    <location>
        <begin position="135"/>
        <end position="161"/>
    </location>
</feature>
<dbReference type="RefSeq" id="WP_146507279.1">
    <property type="nucleotide sequence ID" value="NZ_SIHI01000001.1"/>
</dbReference>
<reference evidence="5 6" key="1">
    <citation type="submission" date="2019-02" db="EMBL/GenBank/DDBJ databases">
        <title>Deep-cultivation of Planctomycetes and their phenomic and genomic characterization uncovers novel biology.</title>
        <authorList>
            <person name="Wiegand S."/>
            <person name="Jogler M."/>
            <person name="Boedeker C."/>
            <person name="Pinto D."/>
            <person name="Vollmers J."/>
            <person name="Rivas-Marin E."/>
            <person name="Kohn T."/>
            <person name="Peeters S.H."/>
            <person name="Heuer A."/>
            <person name="Rast P."/>
            <person name="Oberbeckmann S."/>
            <person name="Bunk B."/>
            <person name="Jeske O."/>
            <person name="Meyerdierks A."/>
            <person name="Storesund J.E."/>
            <person name="Kallscheuer N."/>
            <person name="Luecker S."/>
            <person name="Lage O.M."/>
            <person name="Pohl T."/>
            <person name="Merkel B.J."/>
            <person name="Hornburger P."/>
            <person name="Mueller R.-W."/>
            <person name="Bruemmer F."/>
            <person name="Labrenz M."/>
            <person name="Spormann A.M."/>
            <person name="Op Den Camp H."/>
            <person name="Overmann J."/>
            <person name="Amann R."/>
            <person name="Jetten M.S.M."/>
            <person name="Mascher T."/>
            <person name="Medema M.H."/>
            <person name="Devos D.P."/>
            <person name="Kaster A.-K."/>
            <person name="Ovreas L."/>
            <person name="Rohde M."/>
            <person name="Galperin M.Y."/>
            <person name="Jogler C."/>
        </authorList>
    </citation>
    <scope>NUCLEOTIDE SEQUENCE [LARGE SCALE GENOMIC DNA]</scope>
    <source>
        <strain evidence="5 6">KOR42</strain>
    </source>
</reference>
<dbReference type="Proteomes" id="UP000317243">
    <property type="component" value="Unassembled WGS sequence"/>
</dbReference>
<keyword evidence="6" id="KW-1185">Reference proteome</keyword>
<dbReference type="CDD" id="cd06464">
    <property type="entry name" value="ACD_sHsps-like"/>
    <property type="match status" value="1"/>
</dbReference>
<feature type="domain" description="SHSP" evidence="4">
    <location>
        <begin position="34"/>
        <end position="153"/>
    </location>
</feature>
<proteinExistence type="inferred from homology"/>
<dbReference type="PROSITE" id="PS01031">
    <property type="entry name" value="SHSP"/>
    <property type="match status" value="1"/>
</dbReference>
<evidence type="ECO:0000256" key="3">
    <source>
        <dbReference type="SAM" id="MobiDB-lite"/>
    </source>
</evidence>
<gene>
    <name evidence="5" type="primary">hspA_1</name>
    <name evidence="5" type="ORF">KOR42_08080</name>
</gene>
<dbReference type="OrthoDB" id="288864at2"/>
<protein>
    <submittedName>
        <fullName evidence="5">Spore protein SP21</fullName>
    </submittedName>
</protein>
<dbReference type="Pfam" id="PF00011">
    <property type="entry name" value="HSP20"/>
    <property type="match status" value="1"/>
</dbReference>
<feature type="compositionally biased region" description="Polar residues" evidence="3">
    <location>
        <begin position="149"/>
        <end position="161"/>
    </location>
</feature>
<dbReference type="PANTHER" id="PTHR11527">
    <property type="entry name" value="HEAT-SHOCK PROTEIN 20 FAMILY MEMBER"/>
    <property type="match status" value="1"/>
</dbReference>
<evidence type="ECO:0000313" key="5">
    <source>
        <dbReference type="EMBL" id="TWT57447.1"/>
    </source>
</evidence>
<evidence type="ECO:0000259" key="4">
    <source>
        <dbReference type="PROSITE" id="PS01031"/>
    </source>
</evidence>
<comment type="similarity">
    <text evidence="1 2">Belongs to the small heat shock protein (HSP20) family.</text>
</comment>
<dbReference type="Gene3D" id="2.60.40.790">
    <property type="match status" value="1"/>
</dbReference>
<evidence type="ECO:0000313" key="6">
    <source>
        <dbReference type="Proteomes" id="UP000317243"/>
    </source>
</evidence>
<comment type="caution">
    <text evidence="5">The sequence shown here is derived from an EMBL/GenBank/DDBJ whole genome shotgun (WGS) entry which is preliminary data.</text>
</comment>
<dbReference type="InterPro" id="IPR031107">
    <property type="entry name" value="Small_HSP"/>
</dbReference>
<organism evidence="5 6">
    <name type="scientific">Thalassoglobus neptunius</name>
    <dbReference type="NCBI Taxonomy" id="1938619"/>
    <lineage>
        <taxon>Bacteria</taxon>
        <taxon>Pseudomonadati</taxon>
        <taxon>Planctomycetota</taxon>
        <taxon>Planctomycetia</taxon>
        <taxon>Planctomycetales</taxon>
        <taxon>Planctomycetaceae</taxon>
        <taxon>Thalassoglobus</taxon>
    </lineage>
</organism>
<evidence type="ECO:0000256" key="2">
    <source>
        <dbReference type="RuleBase" id="RU003616"/>
    </source>
</evidence>